<evidence type="ECO:0000256" key="3">
    <source>
        <dbReference type="ARBA" id="ARBA00022475"/>
    </source>
</evidence>
<evidence type="ECO:0000256" key="9">
    <source>
        <dbReference type="ARBA" id="ARBA00022840"/>
    </source>
</evidence>
<dbReference type="GO" id="GO:0046872">
    <property type="term" value="F:metal ion binding"/>
    <property type="evidence" value="ECO:0007669"/>
    <property type="project" value="UniProtKB-KW"/>
</dbReference>
<dbReference type="Gene3D" id="1.10.287.3610">
    <property type="match status" value="1"/>
</dbReference>
<evidence type="ECO:0000256" key="2">
    <source>
        <dbReference type="ARBA" id="ARBA00005967"/>
    </source>
</evidence>
<evidence type="ECO:0000313" key="20">
    <source>
        <dbReference type="EMBL" id="PKQ45551.1"/>
    </source>
</evidence>
<evidence type="ECO:0000256" key="11">
    <source>
        <dbReference type="ARBA" id="ARBA00023098"/>
    </source>
</evidence>
<evidence type="ECO:0000256" key="8">
    <source>
        <dbReference type="ARBA" id="ARBA00022777"/>
    </source>
</evidence>
<dbReference type="AlphaFoldDB" id="A0A2N3HKU2"/>
<keyword evidence="4" id="KW-0444">Lipid biosynthesis</keyword>
<keyword evidence="7 17" id="KW-0547">Nucleotide-binding</keyword>
<keyword evidence="10 19" id="KW-1133">Transmembrane helix</keyword>
<evidence type="ECO:0000256" key="10">
    <source>
        <dbReference type="ARBA" id="ARBA00022989"/>
    </source>
</evidence>
<keyword evidence="12 19" id="KW-0472">Membrane</keyword>
<keyword evidence="21" id="KW-1185">Reference proteome</keyword>
<evidence type="ECO:0000256" key="1">
    <source>
        <dbReference type="ARBA" id="ARBA00004651"/>
    </source>
</evidence>
<evidence type="ECO:0000256" key="15">
    <source>
        <dbReference type="PIRSR" id="PIRSR600829-1"/>
    </source>
</evidence>
<organism evidence="20 21">
    <name type="scientific">Confluentibacter flavum</name>
    <dbReference type="NCBI Taxonomy" id="1909700"/>
    <lineage>
        <taxon>Bacteria</taxon>
        <taxon>Pseudomonadati</taxon>
        <taxon>Bacteroidota</taxon>
        <taxon>Flavobacteriia</taxon>
        <taxon>Flavobacteriales</taxon>
        <taxon>Flavobacteriaceae</taxon>
        <taxon>Confluentibacter</taxon>
    </lineage>
</organism>
<dbReference type="PANTHER" id="PTHR34299:SF1">
    <property type="entry name" value="DIACYLGLYCEROL KINASE"/>
    <property type="match status" value="1"/>
</dbReference>
<accession>A0A2N3HKU2</accession>
<feature type="transmembrane region" description="Helical" evidence="19">
    <location>
        <begin position="97"/>
        <end position="118"/>
    </location>
</feature>
<comment type="similarity">
    <text evidence="2">Belongs to the bacterial diacylglycerol kinase family.</text>
</comment>
<comment type="subcellular location">
    <subcellularLocation>
        <location evidence="1">Cell membrane</location>
        <topology evidence="1">Multi-pass membrane protein</topology>
    </subcellularLocation>
</comment>
<comment type="caution">
    <text evidence="20">The sequence shown here is derived from an EMBL/GenBank/DDBJ whole genome shotgun (WGS) entry which is preliminary data.</text>
</comment>
<keyword evidence="9 17" id="KW-0067">ATP-binding</keyword>
<dbReference type="InterPro" id="IPR033717">
    <property type="entry name" value="UDPK"/>
</dbReference>
<dbReference type="RefSeq" id="WP_106659305.1">
    <property type="nucleotide sequence ID" value="NZ_PJEO01000021.1"/>
</dbReference>
<evidence type="ECO:0000256" key="4">
    <source>
        <dbReference type="ARBA" id="ARBA00022516"/>
    </source>
</evidence>
<evidence type="ECO:0000256" key="16">
    <source>
        <dbReference type="PIRSR" id="PIRSR600829-2"/>
    </source>
</evidence>
<dbReference type="GO" id="GO:0016301">
    <property type="term" value="F:kinase activity"/>
    <property type="evidence" value="ECO:0007669"/>
    <property type="project" value="UniProtKB-KW"/>
</dbReference>
<keyword evidence="13" id="KW-0594">Phospholipid biosynthesis</keyword>
<reference evidence="20 21" key="1">
    <citation type="submission" date="2017-12" db="EMBL/GenBank/DDBJ databases">
        <title>Confluentibacter flavum sp. nov., isolated from the saline lake.</title>
        <authorList>
            <person name="Yu L."/>
        </authorList>
    </citation>
    <scope>NUCLEOTIDE SEQUENCE [LARGE SCALE GENOMIC DNA]</scope>
    <source>
        <strain evidence="20 21">3B</strain>
    </source>
</reference>
<keyword evidence="14" id="KW-1208">Phospholipid metabolism</keyword>
<dbReference type="InterPro" id="IPR036945">
    <property type="entry name" value="DAGK_sf"/>
</dbReference>
<keyword evidence="3" id="KW-1003">Cell membrane</keyword>
<feature type="binding site" evidence="17">
    <location>
        <position position="17"/>
    </location>
    <ligand>
        <name>ATP</name>
        <dbReference type="ChEBI" id="CHEBI:30616"/>
    </ligand>
</feature>
<dbReference type="OrthoDB" id="1493837at2"/>
<keyword evidence="8 20" id="KW-0418">Kinase</keyword>
<evidence type="ECO:0000256" key="6">
    <source>
        <dbReference type="ARBA" id="ARBA00022692"/>
    </source>
</evidence>
<feature type="binding site" evidence="18">
    <location>
        <position position="77"/>
    </location>
    <ligand>
        <name>a divalent metal cation</name>
        <dbReference type="ChEBI" id="CHEBI:60240"/>
    </ligand>
</feature>
<sequence length="129" mass="14092">MNKKETFLANRIKSIGYAFKGALFLLKTEPSIKVQFAIGITVTAAGFYYQISTTEWLIQCLAIGLVISIEGINTAIEEMANFIHPEHHKKIGIIKDIAAGAVFLAAVFAIVAGLIIYIPKIFKILLPLG</sequence>
<name>A0A2N3HKU2_9FLAO</name>
<dbReference type="EMBL" id="PJEO01000021">
    <property type="protein sequence ID" value="PKQ45551.1"/>
    <property type="molecule type" value="Genomic_DNA"/>
</dbReference>
<keyword evidence="11" id="KW-0443">Lipid metabolism</keyword>
<evidence type="ECO:0000256" key="14">
    <source>
        <dbReference type="ARBA" id="ARBA00023264"/>
    </source>
</evidence>
<evidence type="ECO:0000313" key="21">
    <source>
        <dbReference type="Proteomes" id="UP000233435"/>
    </source>
</evidence>
<dbReference type="Pfam" id="PF01219">
    <property type="entry name" value="DAGK_prokar"/>
    <property type="match status" value="1"/>
</dbReference>
<feature type="binding site" evidence="17">
    <location>
        <begin position="86"/>
        <end position="88"/>
    </location>
    <ligand>
        <name>ATP</name>
        <dbReference type="ChEBI" id="CHEBI:30616"/>
    </ligand>
</feature>
<evidence type="ECO:0000256" key="18">
    <source>
        <dbReference type="PIRSR" id="PIRSR600829-4"/>
    </source>
</evidence>
<feature type="binding site" evidence="17">
    <location>
        <position position="77"/>
    </location>
    <ligand>
        <name>ATP</name>
        <dbReference type="ChEBI" id="CHEBI:30616"/>
    </ligand>
</feature>
<dbReference type="GO" id="GO:0005524">
    <property type="term" value="F:ATP binding"/>
    <property type="evidence" value="ECO:0007669"/>
    <property type="project" value="UniProtKB-KW"/>
</dbReference>
<evidence type="ECO:0000256" key="13">
    <source>
        <dbReference type="ARBA" id="ARBA00023209"/>
    </source>
</evidence>
<evidence type="ECO:0000256" key="19">
    <source>
        <dbReference type="SAM" id="Phobius"/>
    </source>
</evidence>
<dbReference type="CDD" id="cd14265">
    <property type="entry name" value="UDPK_IM_like"/>
    <property type="match status" value="1"/>
</dbReference>
<dbReference type="PANTHER" id="PTHR34299">
    <property type="entry name" value="DIACYLGLYCEROL KINASE"/>
    <property type="match status" value="1"/>
</dbReference>
<evidence type="ECO:0000256" key="7">
    <source>
        <dbReference type="ARBA" id="ARBA00022741"/>
    </source>
</evidence>
<comment type="cofactor">
    <cofactor evidence="18">
        <name>Mg(2+)</name>
        <dbReference type="ChEBI" id="CHEBI:18420"/>
    </cofactor>
    <text evidence="18">Mn(2+), Zn(2+), Cd(2+) and Co(2+) support activity to lesser extents.</text>
</comment>
<keyword evidence="6 19" id="KW-0812">Transmembrane</keyword>
<evidence type="ECO:0000256" key="12">
    <source>
        <dbReference type="ARBA" id="ARBA00023136"/>
    </source>
</evidence>
<keyword evidence="18" id="KW-0460">Magnesium</keyword>
<dbReference type="GO" id="GO:0008654">
    <property type="term" value="P:phospholipid biosynthetic process"/>
    <property type="evidence" value="ECO:0007669"/>
    <property type="project" value="UniProtKB-KW"/>
</dbReference>
<evidence type="ECO:0000256" key="5">
    <source>
        <dbReference type="ARBA" id="ARBA00022679"/>
    </source>
</evidence>
<proteinExistence type="inferred from homology"/>
<feature type="active site" description="Proton acceptor" evidence="15">
    <location>
        <position position="70"/>
    </location>
</feature>
<evidence type="ECO:0000256" key="17">
    <source>
        <dbReference type="PIRSR" id="PIRSR600829-3"/>
    </source>
</evidence>
<feature type="binding site" evidence="17">
    <location>
        <begin position="95"/>
        <end position="96"/>
    </location>
    <ligand>
        <name>ATP</name>
        <dbReference type="ChEBI" id="CHEBI:30616"/>
    </ligand>
</feature>
<keyword evidence="5" id="KW-0808">Transferase</keyword>
<dbReference type="InterPro" id="IPR000829">
    <property type="entry name" value="DAGK"/>
</dbReference>
<feature type="binding site" evidence="16">
    <location>
        <position position="70"/>
    </location>
    <ligand>
        <name>substrate</name>
    </ligand>
</feature>
<dbReference type="Proteomes" id="UP000233435">
    <property type="component" value="Unassembled WGS sequence"/>
</dbReference>
<feature type="binding site" evidence="17">
    <location>
        <position position="29"/>
    </location>
    <ligand>
        <name>ATP</name>
        <dbReference type="ChEBI" id="CHEBI:30616"/>
    </ligand>
</feature>
<gene>
    <name evidence="20" type="ORF">CSW08_07565</name>
</gene>
<keyword evidence="18" id="KW-0479">Metal-binding</keyword>
<dbReference type="GO" id="GO:0005886">
    <property type="term" value="C:plasma membrane"/>
    <property type="evidence" value="ECO:0007669"/>
    <property type="project" value="UniProtKB-SubCell"/>
</dbReference>
<feature type="binding site" evidence="18">
    <location>
        <position position="29"/>
    </location>
    <ligand>
        <name>a divalent metal cation</name>
        <dbReference type="ChEBI" id="CHEBI:60240"/>
    </ligand>
</feature>
<protein>
    <submittedName>
        <fullName evidence="20">Diacylglycerol kinase</fullName>
    </submittedName>
</protein>